<evidence type="ECO:0000313" key="10">
    <source>
        <dbReference type="Proteomes" id="UP001597601"/>
    </source>
</evidence>
<dbReference type="InterPro" id="IPR012944">
    <property type="entry name" value="SusD_RagB_dom"/>
</dbReference>
<comment type="caution">
    <text evidence="9">The sequence shown here is derived from an EMBL/GenBank/DDBJ whole genome shotgun (WGS) entry which is preliminary data.</text>
</comment>
<evidence type="ECO:0000256" key="2">
    <source>
        <dbReference type="ARBA" id="ARBA00006275"/>
    </source>
</evidence>
<protein>
    <submittedName>
        <fullName evidence="9">RagB/SusD family nutrient uptake outer membrane protein</fullName>
    </submittedName>
</protein>
<keyword evidence="5" id="KW-0998">Cell outer membrane</keyword>
<keyword evidence="4" id="KW-0472">Membrane</keyword>
<dbReference type="InterPro" id="IPR033985">
    <property type="entry name" value="SusD-like_N"/>
</dbReference>
<evidence type="ECO:0000256" key="5">
    <source>
        <dbReference type="ARBA" id="ARBA00023237"/>
    </source>
</evidence>
<feature type="signal peptide" evidence="6">
    <location>
        <begin position="1"/>
        <end position="18"/>
    </location>
</feature>
<reference evidence="10" key="1">
    <citation type="journal article" date="2019" name="Int. J. Syst. Evol. Microbiol.">
        <title>The Global Catalogue of Microorganisms (GCM) 10K type strain sequencing project: providing services to taxonomists for standard genome sequencing and annotation.</title>
        <authorList>
            <consortium name="The Broad Institute Genomics Platform"/>
            <consortium name="The Broad Institute Genome Sequencing Center for Infectious Disease"/>
            <person name="Wu L."/>
            <person name="Ma J."/>
        </authorList>
    </citation>
    <scope>NUCLEOTIDE SEQUENCE [LARGE SCALE GENOMIC DNA]</scope>
    <source>
        <strain evidence="10">KCTC 52232</strain>
    </source>
</reference>
<dbReference type="SUPFAM" id="SSF48452">
    <property type="entry name" value="TPR-like"/>
    <property type="match status" value="1"/>
</dbReference>
<evidence type="ECO:0000259" key="8">
    <source>
        <dbReference type="Pfam" id="PF14322"/>
    </source>
</evidence>
<organism evidence="9 10">
    <name type="scientific">Mucilaginibacter antarcticus</name>
    <dbReference type="NCBI Taxonomy" id="1855725"/>
    <lineage>
        <taxon>Bacteria</taxon>
        <taxon>Pseudomonadati</taxon>
        <taxon>Bacteroidota</taxon>
        <taxon>Sphingobacteriia</taxon>
        <taxon>Sphingobacteriales</taxon>
        <taxon>Sphingobacteriaceae</taxon>
        <taxon>Mucilaginibacter</taxon>
    </lineage>
</organism>
<comment type="similarity">
    <text evidence="2">Belongs to the SusD family.</text>
</comment>
<evidence type="ECO:0000256" key="6">
    <source>
        <dbReference type="SAM" id="SignalP"/>
    </source>
</evidence>
<evidence type="ECO:0000259" key="7">
    <source>
        <dbReference type="Pfam" id="PF07980"/>
    </source>
</evidence>
<dbReference type="InterPro" id="IPR011990">
    <property type="entry name" value="TPR-like_helical_dom_sf"/>
</dbReference>
<name>A0ABW5XSX5_9SPHI</name>
<sequence length="538" mass="60420">MKKIILLSLIFFTLIASNSCKKSLDVASSRVVNEVNYWNTLEDARAGIMGVYGLTRAALADNNGHWIYGDVRMGNFVSPVRQDLKAVVNNDLNASYPVVNQLSNWRRFYAVVNAANTFIERIGEVKKKDPRYTSNNMQVDLAQIRFLRAFAYFYMARIWGDVPLILTTHDGTFENRPRTSQGAVLSYAQGEMEAAALELPYVYSANDLQQPGQYYNQGSGRWGGALIAKLGAYAMAAQVAAWQGKYADVVKYTRIVMTEFPARNPSLIGSGASAYNNGYVSAPTLTDPAGIFYKQANTANPAQLFGLSFVWDNQDAAFTGNIESLTLAAPVVNKNVPDIYVPKDSILSIFKEPNDARFVIDTTGITYADALTKQGYFTNFQGRYPIFAKIKSIMGGEKDPTFRIFSSSILLTRFEDVTLLRAEAYAVLGETTLAINDLNAVRKYRYNVDQVGIRNNDQNDYTPYSAAKHGPVIEAIFKERQKEFMGEGHRWYDRVRYEKIKQNNPQFMQMISTGAIYWPIAKEIIAQNPLITQNSFWK</sequence>
<keyword evidence="3 6" id="KW-0732">Signal</keyword>
<comment type="subcellular location">
    <subcellularLocation>
        <location evidence="1">Cell outer membrane</location>
    </subcellularLocation>
</comment>
<dbReference type="Pfam" id="PF07980">
    <property type="entry name" value="SusD_RagB"/>
    <property type="match status" value="1"/>
</dbReference>
<keyword evidence="10" id="KW-1185">Reference proteome</keyword>
<dbReference type="Proteomes" id="UP001597601">
    <property type="component" value="Unassembled WGS sequence"/>
</dbReference>
<feature type="chain" id="PRO_5045733696" evidence="6">
    <location>
        <begin position="19"/>
        <end position="538"/>
    </location>
</feature>
<evidence type="ECO:0000256" key="4">
    <source>
        <dbReference type="ARBA" id="ARBA00023136"/>
    </source>
</evidence>
<dbReference type="Gene3D" id="1.25.40.390">
    <property type="match status" value="1"/>
</dbReference>
<dbReference type="CDD" id="cd08977">
    <property type="entry name" value="SusD"/>
    <property type="match status" value="1"/>
</dbReference>
<gene>
    <name evidence="9" type="ORF">ACFSYC_14350</name>
</gene>
<dbReference type="RefSeq" id="WP_377129018.1">
    <property type="nucleotide sequence ID" value="NZ_JBHUHN010000001.1"/>
</dbReference>
<feature type="domain" description="SusD-like N-terminal" evidence="8">
    <location>
        <begin position="100"/>
        <end position="203"/>
    </location>
</feature>
<evidence type="ECO:0000256" key="3">
    <source>
        <dbReference type="ARBA" id="ARBA00022729"/>
    </source>
</evidence>
<evidence type="ECO:0000256" key="1">
    <source>
        <dbReference type="ARBA" id="ARBA00004442"/>
    </source>
</evidence>
<feature type="domain" description="RagB/SusD" evidence="7">
    <location>
        <begin position="409"/>
        <end position="506"/>
    </location>
</feature>
<proteinExistence type="inferred from homology"/>
<accession>A0ABW5XSX5</accession>
<dbReference type="EMBL" id="JBHUON010000018">
    <property type="protein sequence ID" value="MFD2865878.1"/>
    <property type="molecule type" value="Genomic_DNA"/>
</dbReference>
<dbReference type="Pfam" id="PF14322">
    <property type="entry name" value="SusD-like_3"/>
    <property type="match status" value="1"/>
</dbReference>
<evidence type="ECO:0000313" key="9">
    <source>
        <dbReference type="EMBL" id="MFD2865878.1"/>
    </source>
</evidence>